<evidence type="ECO:0000256" key="13">
    <source>
        <dbReference type="ARBA" id="ARBA00070529"/>
    </source>
</evidence>
<keyword evidence="9 15" id="KW-0503">Monooxygenase</keyword>
<dbReference type="Gene3D" id="3.50.50.60">
    <property type="entry name" value="FAD/NAD(P)-binding domain"/>
    <property type="match status" value="1"/>
</dbReference>
<gene>
    <name evidence="15" type="ORF">M0638_07905</name>
</gene>
<dbReference type="InterPro" id="IPR002938">
    <property type="entry name" value="FAD-bd"/>
</dbReference>
<dbReference type="InterPro" id="IPR036188">
    <property type="entry name" value="FAD/NAD-bd_sf"/>
</dbReference>
<keyword evidence="6" id="KW-0274">FAD</keyword>
<keyword evidence="3" id="KW-0285">Flavoprotein</keyword>
<evidence type="ECO:0000256" key="9">
    <source>
        <dbReference type="ARBA" id="ARBA00023033"/>
    </source>
</evidence>
<dbReference type="GO" id="GO:0071949">
    <property type="term" value="F:FAD binding"/>
    <property type="evidence" value="ECO:0007669"/>
    <property type="project" value="InterPro"/>
</dbReference>
<evidence type="ECO:0000256" key="7">
    <source>
        <dbReference type="ARBA" id="ARBA00023002"/>
    </source>
</evidence>
<dbReference type="Pfam" id="PF01494">
    <property type="entry name" value="FAD_binding_3"/>
    <property type="match status" value="1"/>
</dbReference>
<accession>A0A9X1Y717</accession>
<dbReference type="GO" id="GO:0043731">
    <property type="term" value="F:6-hydroxynicotinate 3-monooxygenase activity"/>
    <property type="evidence" value="ECO:0007669"/>
    <property type="project" value="UniProtKB-EC"/>
</dbReference>
<comment type="caution">
    <text evidence="15">The sequence shown here is derived from an EMBL/GenBank/DDBJ whole genome shotgun (WGS) entry which is preliminary data.</text>
</comment>
<dbReference type="SUPFAM" id="SSF51905">
    <property type="entry name" value="FAD/NAD(P)-binding domain"/>
    <property type="match status" value="1"/>
</dbReference>
<comment type="subunit">
    <text evidence="2">Monomer.</text>
</comment>
<organism evidence="15 16">
    <name type="scientific">Roseomonas acroporae</name>
    <dbReference type="NCBI Taxonomy" id="2937791"/>
    <lineage>
        <taxon>Bacteria</taxon>
        <taxon>Pseudomonadati</taxon>
        <taxon>Pseudomonadota</taxon>
        <taxon>Alphaproteobacteria</taxon>
        <taxon>Acetobacterales</taxon>
        <taxon>Roseomonadaceae</taxon>
        <taxon>Roseomonas</taxon>
    </lineage>
</organism>
<protein>
    <recommendedName>
        <fullName evidence="13">6-hydroxynicotinate 3-monooxygenase</fullName>
        <ecNumber evidence="12">1.14.13.114</ecNumber>
    </recommendedName>
</protein>
<sequence length="382" mass="42118">MARQQNVAVVGAGLGGAATAALLREAGFAVDVYEQAEGFSRLGAGIHVGPNVMKIFRRLGIEDRLAAVSSHPDFWFSRDGATGEYLSRIPLGAFAVREYGAPYVTVHRGDMHELQMGTLDPARVHFGKQLATVEEREDGVLLSFTDGTTAEAAIVVGADGINSRIREVLLGPEKPHYSGWVAHRALIRGEKLREHADIFEDCVKWWSDDRHMMVYYTTGGRAEYYYVTGVPHPAWDFDGNSVPSSREEMREAFAGYCPTVQALIESSDEVSKWPLLNRSPLPLWSRGRLVLLGDACHPMKPHMAQGAAMAIEDGAILARALAETGLDDHATAFRLYEGTRRERASRVQAVSNANTWLRTQEDPAWVFAHDVFAEPLRMAEPA</sequence>
<comment type="catalytic activity">
    <reaction evidence="10">
        <text>6-hydroxynicotinate + NADH + O2 + 2 H(+) = 2,5-dihydroxypyridine + CO2 + NAD(+) + H2O</text>
        <dbReference type="Rhea" id="RHEA:27333"/>
        <dbReference type="ChEBI" id="CHEBI:15377"/>
        <dbReference type="ChEBI" id="CHEBI:15378"/>
        <dbReference type="ChEBI" id="CHEBI:15379"/>
        <dbReference type="ChEBI" id="CHEBI:16364"/>
        <dbReference type="ChEBI" id="CHEBI:16526"/>
        <dbReference type="ChEBI" id="CHEBI:57540"/>
        <dbReference type="ChEBI" id="CHEBI:57664"/>
        <dbReference type="ChEBI" id="CHEBI:57945"/>
        <dbReference type="EC" id="1.14.13.114"/>
    </reaction>
</comment>
<dbReference type="EC" id="1.14.13.114" evidence="12"/>
<dbReference type="InterPro" id="IPR050493">
    <property type="entry name" value="FAD-dep_Monooxygenase_BioMet"/>
</dbReference>
<evidence type="ECO:0000256" key="11">
    <source>
        <dbReference type="ARBA" id="ARBA00061525"/>
    </source>
</evidence>
<dbReference type="AlphaFoldDB" id="A0A9X1Y717"/>
<dbReference type="PRINTS" id="PR00420">
    <property type="entry name" value="RNGMNOXGNASE"/>
</dbReference>
<keyword evidence="7" id="KW-0560">Oxidoreductase</keyword>
<proteinExistence type="inferred from homology"/>
<evidence type="ECO:0000259" key="14">
    <source>
        <dbReference type="Pfam" id="PF01494"/>
    </source>
</evidence>
<keyword evidence="4" id="KW-0732">Signal</keyword>
<evidence type="ECO:0000313" key="15">
    <source>
        <dbReference type="EMBL" id="MCK8784300.1"/>
    </source>
</evidence>
<feature type="domain" description="FAD-binding" evidence="14">
    <location>
        <begin position="6"/>
        <end position="347"/>
    </location>
</feature>
<comment type="similarity">
    <text evidence="11">Belongs to the 6-hydroxynicotinate 3-monooxygenase family.</text>
</comment>
<dbReference type="Proteomes" id="UP001139516">
    <property type="component" value="Unassembled WGS sequence"/>
</dbReference>
<keyword evidence="16" id="KW-1185">Reference proteome</keyword>
<comment type="cofactor">
    <cofactor evidence="1">
        <name>FAD</name>
        <dbReference type="ChEBI" id="CHEBI:57692"/>
    </cofactor>
</comment>
<evidence type="ECO:0000256" key="1">
    <source>
        <dbReference type="ARBA" id="ARBA00001974"/>
    </source>
</evidence>
<dbReference type="GO" id="GO:1901848">
    <property type="term" value="P:nicotinate catabolic process"/>
    <property type="evidence" value="ECO:0007669"/>
    <property type="project" value="UniProtKB-ARBA"/>
</dbReference>
<keyword evidence="5" id="KW-0058">Aromatic hydrocarbons catabolism</keyword>
<evidence type="ECO:0000256" key="10">
    <source>
        <dbReference type="ARBA" id="ARBA00051569"/>
    </source>
</evidence>
<dbReference type="SUPFAM" id="SSF54373">
    <property type="entry name" value="FAD-linked reductases, C-terminal domain"/>
    <property type="match status" value="1"/>
</dbReference>
<evidence type="ECO:0000256" key="5">
    <source>
        <dbReference type="ARBA" id="ARBA00022797"/>
    </source>
</evidence>
<dbReference type="FunFam" id="3.50.50.60:FF:000223">
    <property type="entry name" value="6-hydroxynicotinate 3-monooxygenase"/>
    <property type="match status" value="1"/>
</dbReference>
<evidence type="ECO:0000256" key="4">
    <source>
        <dbReference type="ARBA" id="ARBA00022729"/>
    </source>
</evidence>
<keyword evidence="8" id="KW-0520">NAD</keyword>
<reference evidence="15" key="1">
    <citation type="submission" date="2022-04" db="EMBL/GenBank/DDBJ databases">
        <title>Roseomonas acroporae sp. nov., isolated from coral Acropora digitifera.</title>
        <authorList>
            <person name="Sun H."/>
        </authorList>
    </citation>
    <scope>NUCLEOTIDE SEQUENCE</scope>
    <source>
        <strain evidence="15">NAR14</strain>
    </source>
</reference>
<evidence type="ECO:0000313" key="16">
    <source>
        <dbReference type="Proteomes" id="UP001139516"/>
    </source>
</evidence>
<dbReference type="PANTHER" id="PTHR13789">
    <property type="entry name" value="MONOOXYGENASE"/>
    <property type="match status" value="1"/>
</dbReference>
<dbReference type="PANTHER" id="PTHR13789:SF309">
    <property type="entry name" value="PUTATIVE (AFU_ORTHOLOGUE AFUA_6G14510)-RELATED"/>
    <property type="match status" value="1"/>
</dbReference>
<name>A0A9X1Y717_9PROT</name>
<evidence type="ECO:0000256" key="6">
    <source>
        <dbReference type="ARBA" id="ARBA00022827"/>
    </source>
</evidence>
<evidence type="ECO:0000256" key="8">
    <source>
        <dbReference type="ARBA" id="ARBA00023027"/>
    </source>
</evidence>
<evidence type="ECO:0000256" key="12">
    <source>
        <dbReference type="ARBA" id="ARBA00067040"/>
    </source>
</evidence>
<evidence type="ECO:0000256" key="2">
    <source>
        <dbReference type="ARBA" id="ARBA00011245"/>
    </source>
</evidence>
<evidence type="ECO:0000256" key="3">
    <source>
        <dbReference type="ARBA" id="ARBA00022630"/>
    </source>
</evidence>
<dbReference type="RefSeq" id="WP_248666426.1">
    <property type="nucleotide sequence ID" value="NZ_JALPRX010000029.1"/>
</dbReference>
<dbReference type="EMBL" id="JALPRX010000029">
    <property type="protein sequence ID" value="MCK8784300.1"/>
    <property type="molecule type" value="Genomic_DNA"/>
</dbReference>